<evidence type="ECO:0000256" key="1">
    <source>
        <dbReference type="SAM" id="MobiDB-lite"/>
    </source>
</evidence>
<evidence type="ECO:0000259" key="2">
    <source>
        <dbReference type="Pfam" id="PF01494"/>
    </source>
</evidence>
<dbReference type="GO" id="GO:0071949">
    <property type="term" value="F:FAD binding"/>
    <property type="evidence" value="ECO:0007669"/>
    <property type="project" value="InterPro"/>
</dbReference>
<dbReference type="InterPro" id="IPR050407">
    <property type="entry name" value="Geranylgeranyl_reductase"/>
</dbReference>
<accession>A0A8J7GEL2</accession>
<dbReference type="Pfam" id="PF01494">
    <property type="entry name" value="FAD_binding_3"/>
    <property type="match status" value="1"/>
</dbReference>
<reference evidence="3" key="1">
    <citation type="submission" date="2020-11" db="EMBL/GenBank/DDBJ databases">
        <title>Sequencing the genomes of 1000 actinobacteria strains.</title>
        <authorList>
            <person name="Klenk H.-P."/>
        </authorList>
    </citation>
    <scope>NUCLEOTIDE SEQUENCE</scope>
    <source>
        <strain evidence="3">DSM 45356</strain>
    </source>
</reference>
<dbReference type="PANTHER" id="PTHR42685:SF22">
    <property type="entry name" value="CONDITIONED MEDIUM FACTOR RECEPTOR 1"/>
    <property type="match status" value="1"/>
</dbReference>
<feature type="domain" description="FAD-binding" evidence="2">
    <location>
        <begin position="15"/>
        <end position="344"/>
    </location>
</feature>
<organism evidence="3 4">
    <name type="scientific">Longispora fulva</name>
    <dbReference type="NCBI Taxonomy" id="619741"/>
    <lineage>
        <taxon>Bacteria</taxon>
        <taxon>Bacillati</taxon>
        <taxon>Actinomycetota</taxon>
        <taxon>Actinomycetes</taxon>
        <taxon>Micromonosporales</taxon>
        <taxon>Micromonosporaceae</taxon>
        <taxon>Longispora</taxon>
    </lineage>
</organism>
<dbReference type="Gene3D" id="3.50.50.60">
    <property type="entry name" value="FAD/NAD(P)-binding domain"/>
    <property type="match status" value="1"/>
</dbReference>
<dbReference type="InterPro" id="IPR036188">
    <property type="entry name" value="FAD/NAD-bd_sf"/>
</dbReference>
<dbReference type="AlphaFoldDB" id="A0A8J7GEL2"/>
<sequence>METPNIPPAEGSAMYDAIVVGARCAGSPTAMLLARRGYRVLLVDKATFPSDAISTHYLHYPAIARLDRWNLLDRVLKTGAPVIDRITWGMGDVYITGTAPEWDGKRFAVAPRRKVLDKILLDAAVEAGAELHEGFTVEEILRDGDRAVGIRGRERDGTEVVAHAPIVIGADGIHSLVASTFQPAEQSGTPPLTAVWYTYWQGTDVDHLIFTRLDGRELFLVPTNDDCVNVMVGWREHEFHEFRKDIEGNYHATLDLFPELAARVRKGRQVEPFYGTKQTRQWMRHPYGPGWVLVGDAGYHKDPIAGIGISDAFRQVEVLVEAVDDGLSGRRDMAEALAGYHAWRDESFSEVFEYYHRAATLDMLPPEMLQVIDSLRYDETERDRFMGIVGGFTSFKEFFSPENCQRILARAAEAGGLRETGGRTADSAWGDWTPGQSR</sequence>
<dbReference type="PRINTS" id="PR00420">
    <property type="entry name" value="RNGMNOXGNASE"/>
</dbReference>
<dbReference type="PANTHER" id="PTHR42685">
    <property type="entry name" value="GERANYLGERANYL DIPHOSPHATE REDUCTASE"/>
    <property type="match status" value="1"/>
</dbReference>
<name>A0A8J7GEL2_9ACTN</name>
<dbReference type="RefSeq" id="WP_197001598.1">
    <property type="nucleotide sequence ID" value="NZ_BONS01000033.1"/>
</dbReference>
<dbReference type="EMBL" id="JADOUF010000001">
    <property type="protein sequence ID" value="MBG6134348.1"/>
    <property type="molecule type" value="Genomic_DNA"/>
</dbReference>
<gene>
    <name evidence="3" type="ORF">IW245_000542</name>
</gene>
<dbReference type="SUPFAM" id="SSF51905">
    <property type="entry name" value="FAD/NAD(P)-binding domain"/>
    <property type="match status" value="1"/>
</dbReference>
<evidence type="ECO:0000313" key="3">
    <source>
        <dbReference type="EMBL" id="MBG6134348.1"/>
    </source>
</evidence>
<dbReference type="Proteomes" id="UP000622552">
    <property type="component" value="Unassembled WGS sequence"/>
</dbReference>
<protein>
    <submittedName>
        <fullName evidence="3">Flavin-dependent dehydrogenase</fullName>
    </submittedName>
</protein>
<proteinExistence type="predicted"/>
<comment type="caution">
    <text evidence="3">The sequence shown here is derived from an EMBL/GenBank/DDBJ whole genome shotgun (WGS) entry which is preliminary data.</text>
</comment>
<evidence type="ECO:0000313" key="4">
    <source>
        <dbReference type="Proteomes" id="UP000622552"/>
    </source>
</evidence>
<feature type="region of interest" description="Disordered" evidence="1">
    <location>
        <begin position="419"/>
        <end position="438"/>
    </location>
</feature>
<dbReference type="InterPro" id="IPR002938">
    <property type="entry name" value="FAD-bd"/>
</dbReference>
<keyword evidence="4" id="KW-1185">Reference proteome</keyword>